<keyword evidence="5" id="KW-1185">Reference proteome</keyword>
<keyword evidence="2" id="KW-0812">Transmembrane</keyword>
<feature type="signal peptide" evidence="3">
    <location>
        <begin position="1"/>
        <end position="23"/>
    </location>
</feature>
<feature type="compositionally biased region" description="Basic and acidic residues" evidence="1">
    <location>
        <begin position="489"/>
        <end position="510"/>
    </location>
</feature>
<keyword evidence="2" id="KW-1133">Transmembrane helix</keyword>
<feature type="transmembrane region" description="Helical" evidence="2">
    <location>
        <begin position="200"/>
        <end position="217"/>
    </location>
</feature>
<feature type="compositionally biased region" description="Basic and acidic residues" evidence="1">
    <location>
        <begin position="469"/>
        <end position="481"/>
    </location>
</feature>
<keyword evidence="2" id="KW-0472">Membrane</keyword>
<feature type="region of interest" description="Disordered" evidence="1">
    <location>
        <begin position="440"/>
        <end position="512"/>
    </location>
</feature>
<feature type="chain" id="PRO_5025507490" description="TPM domain-containing protein" evidence="3">
    <location>
        <begin position="24"/>
        <end position="727"/>
    </location>
</feature>
<evidence type="ECO:0000313" key="5">
    <source>
        <dbReference type="Proteomes" id="UP000435304"/>
    </source>
</evidence>
<proteinExistence type="predicted"/>
<dbReference type="RefSeq" id="WP_156611672.1">
    <property type="nucleotide sequence ID" value="NZ_WPCU01000010.1"/>
</dbReference>
<reference evidence="4 5" key="1">
    <citation type="submission" date="2019-12" db="EMBL/GenBank/DDBJ databases">
        <title>Auraticoccus cholistani sp. nov., an actinomycete isolated from soil of Cholistan desert.</title>
        <authorList>
            <person name="Cheema M.T."/>
        </authorList>
    </citation>
    <scope>NUCLEOTIDE SEQUENCE [LARGE SCALE GENOMIC DNA]</scope>
    <source>
        <strain evidence="4 5">F435</strain>
    </source>
</reference>
<evidence type="ECO:0000256" key="3">
    <source>
        <dbReference type="SAM" id="SignalP"/>
    </source>
</evidence>
<dbReference type="EMBL" id="WPCU01000010">
    <property type="protein sequence ID" value="MVA77464.1"/>
    <property type="molecule type" value="Genomic_DNA"/>
</dbReference>
<evidence type="ECO:0000313" key="4">
    <source>
        <dbReference type="EMBL" id="MVA77464.1"/>
    </source>
</evidence>
<accession>A0A6A9UZK0</accession>
<feature type="transmembrane region" description="Helical" evidence="2">
    <location>
        <begin position="409"/>
        <end position="435"/>
    </location>
</feature>
<dbReference type="AlphaFoldDB" id="A0A6A9UZK0"/>
<keyword evidence="3" id="KW-0732">Signal</keyword>
<dbReference type="Proteomes" id="UP000435304">
    <property type="component" value="Unassembled WGS sequence"/>
</dbReference>
<organism evidence="4 5">
    <name type="scientific">Auraticoccus cholistanensis</name>
    <dbReference type="NCBI Taxonomy" id="2656650"/>
    <lineage>
        <taxon>Bacteria</taxon>
        <taxon>Bacillati</taxon>
        <taxon>Actinomycetota</taxon>
        <taxon>Actinomycetes</taxon>
        <taxon>Propionibacteriales</taxon>
        <taxon>Propionibacteriaceae</taxon>
        <taxon>Auraticoccus</taxon>
    </lineage>
</organism>
<evidence type="ECO:0000256" key="2">
    <source>
        <dbReference type="SAM" id="Phobius"/>
    </source>
</evidence>
<gene>
    <name evidence="4" type="ORF">GC722_15765</name>
</gene>
<evidence type="ECO:0000256" key="1">
    <source>
        <dbReference type="SAM" id="MobiDB-lite"/>
    </source>
</evidence>
<evidence type="ECO:0008006" key="6">
    <source>
        <dbReference type="Google" id="ProtNLM"/>
    </source>
</evidence>
<name>A0A6A9UZK0_9ACTN</name>
<protein>
    <recommendedName>
        <fullName evidence="6">TPM domain-containing protein</fullName>
    </recommendedName>
</protein>
<feature type="transmembrane region" description="Helical" evidence="2">
    <location>
        <begin position="238"/>
        <end position="259"/>
    </location>
</feature>
<sequence>MRRALVLLAGVLACWWSALPAGAYPPPDTVAELVERLRQDPVQVNTMMGAGRTAEVDALITEAAARAPLPVYVVLDLAPDELEGREQPAEDLVPLLSAELGEGLYLVELGSTAESIIGSQELAVVGQDETEVLSNAYQGRSLARELADPGYPTTAMQTYLAVLSVADGGVDEVDTDAVRSSGWLVETDLGEHLEAVDERLIFTGVVALGTLSAAAGSRLRTSRARRRAGVSQPLPRRLLATAAALALTTGTATATWVLMSQRIPPPPVAGDQSLAAAEAFEAGARVWVSPDLQGWMTPERQARLEALAEDAVVPTRVAVWYPTQDGDGLLEVAWTTGQPGLWVSASPDEVDAFDFRLSGDTYHWADSLDAEAGSDRITFMVSELIRDSDEEGPREVRPFPRSDYYGGSLGAVLAVVPVTGLLVVPVGLVLGLVLASPTVRRLKRKGPQVEPSQWLPEPAPVSRRPTGRPGDRPEARRRPVPERPVPGRPADRGRPVPERPVREQQTDREQPVAAEPLAPPAAAAAAGAAAGAAAAAAAAAATAAAGAPAAGAGGLRPRPLAEVSSWEVSGWRRSAEFEVGNLERTLRFLNPTAAATEAATAARRHAEAAQTLVGSDNPADHLGALVLARRGAAAAAAATAGRAWEAAPGCWSSPLHPAATEERTIAGRAVPCCRACAASVDAGQEPEVLALPGPDGPVRYHDSGAEPWASTAYGALEPDLPGRLARS</sequence>
<comment type="caution">
    <text evidence="4">The sequence shown here is derived from an EMBL/GenBank/DDBJ whole genome shotgun (WGS) entry which is preliminary data.</text>
</comment>